<dbReference type="InterPro" id="IPR009030">
    <property type="entry name" value="Growth_fac_rcpt_cys_sf"/>
</dbReference>
<dbReference type="Pfam" id="PF03302">
    <property type="entry name" value="VSP"/>
    <property type="match status" value="1"/>
</dbReference>
<dbReference type="EMBL" id="AHHH01000274">
    <property type="protein sequence ID" value="ESU40235.1"/>
    <property type="molecule type" value="Genomic_DNA"/>
</dbReference>
<comment type="caution">
    <text evidence="1">The sequence shown here is derived from an EMBL/GenBank/DDBJ whole genome shotgun (WGS) entry which is preliminary data.</text>
</comment>
<dbReference type="AlphaFoldDB" id="V6TTA1"/>
<proteinExistence type="predicted"/>
<dbReference type="VEuPathDB" id="GiardiaDB:QR46_4880"/>
<accession>V6TTA1</accession>
<reference evidence="1 2" key="2">
    <citation type="journal article" date="2013" name="Genome Biol. Evol.">
        <title>Genome sequencing of Giardia lamblia genotypes A2 and B isolates (DH and GS) and comparative analysis with the genomes of genotypes A1 and E (WB and Pig).</title>
        <authorList>
            <person name="Adam R.D."/>
            <person name="Dahlstrom E.W."/>
            <person name="Martens C.A."/>
            <person name="Bruno D.P."/>
            <person name="Barbian K.D."/>
            <person name="Ricklefs S.M."/>
            <person name="Hernandez M.M."/>
            <person name="Narla N.P."/>
            <person name="Patel R.B."/>
            <person name="Porcella S.F."/>
            <person name="Nash T.E."/>
        </authorList>
    </citation>
    <scope>NUCLEOTIDE SEQUENCE [LARGE SCALE GENOMIC DNA]</scope>
    <source>
        <strain evidence="1 2">GS</strain>
    </source>
</reference>
<evidence type="ECO:0000313" key="1">
    <source>
        <dbReference type="EMBL" id="ESU40235.1"/>
    </source>
</evidence>
<dbReference type="PANTHER" id="PTHR23275:SF100">
    <property type="entry name" value="EGF-LIKE DOMAIN-CONTAINING PROTEIN"/>
    <property type="match status" value="1"/>
</dbReference>
<name>V6TTA1_GIAIN</name>
<dbReference type="VEuPathDB" id="GiardiaDB:GL50581_2720"/>
<protein>
    <submittedName>
        <fullName evidence="1">Variant-specific surface protein</fullName>
    </submittedName>
</protein>
<dbReference type="InterPro" id="IPR006212">
    <property type="entry name" value="Furin_repeat"/>
</dbReference>
<gene>
    <name evidence="1" type="ORF">GSB_155326</name>
</gene>
<reference evidence="2" key="1">
    <citation type="submission" date="2012-02" db="EMBL/GenBank/DDBJ databases">
        <title>Genome sequencing of Giardia lamblia Genotypes A2 and B isolates (DH and GS) and comparative analysis with the genomes of Genotypes A1 and E (WB and Pig).</title>
        <authorList>
            <person name="Adam R."/>
            <person name="Dahlstrom E."/>
            <person name="Martens C."/>
            <person name="Bruno D."/>
            <person name="Barbian K."/>
            <person name="Porcella S.F."/>
            <person name="Nash T."/>
        </authorList>
    </citation>
    <scope>NUCLEOTIDE SEQUENCE</scope>
    <source>
        <strain evidence="2">GS</strain>
    </source>
</reference>
<dbReference type="InterPro" id="IPR052798">
    <property type="entry name" value="Giardia_VSA"/>
</dbReference>
<dbReference type="SUPFAM" id="SSF57184">
    <property type="entry name" value="Growth factor receptor domain"/>
    <property type="match status" value="2"/>
</dbReference>
<dbReference type="SMART" id="SM00261">
    <property type="entry name" value="FU"/>
    <property type="match status" value="2"/>
</dbReference>
<organism evidence="1 2">
    <name type="scientific">Giardia intestinalis</name>
    <name type="common">Giardia lamblia</name>
    <dbReference type="NCBI Taxonomy" id="5741"/>
    <lineage>
        <taxon>Eukaryota</taxon>
        <taxon>Metamonada</taxon>
        <taxon>Diplomonadida</taxon>
        <taxon>Hexamitidae</taxon>
        <taxon>Giardiinae</taxon>
        <taxon>Giardia</taxon>
    </lineage>
</organism>
<dbReference type="OrthoDB" id="19903at2759"/>
<dbReference type="VEuPathDB" id="GiardiaDB:DHA2_151765"/>
<dbReference type="InterPro" id="IPR005127">
    <property type="entry name" value="Giardia_VSP"/>
</dbReference>
<feature type="non-terminal residue" evidence="1">
    <location>
        <position position="1"/>
    </location>
</feature>
<dbReference type="Proteomes" id="UP000018040">
    <property type="component" value="Unassembled WGS sequence"/>
</dbReference>
<dbReference type="PANTHER" id="PTHR23275">
    <property type="entry name" value="CABRIOLET.-RELATED"/>
    <property type="match status" value="1"/>
</dbReference>
<evidence type="ECO:0000313" key="2">
    <source>
        <dbReference type="Proteomes" id="UP000018040"/>
    </source>
</evidence>
<sequence>VLCGALPARGGCYDAHAAPGSGVCREAQGGACVMYKEEMTDRTKKSMRARETPAGCTVGGTDTDNCAASACNVQIGDSLYCSQCNAGFVPINGKCVGKDTATSQCQKADSQALDENSTTCGKCTQTGYFLHKGRCYAQATAPGSTICTTAGAAGLCQDCQAGYFKNPANVETSDSCIACGDTTGVTVSGATYKGVLNCAVCTAPQAGGSGEVATCTACVDGKYGDTCATDCNSSCKSCTGVGTAACTSCKDPSPYFKKGDGETGECVAEADCNGNYFPTTDTSQKKICTLCNDAANGGIADCKTCSKSGTAITCSVCTPNTKKPNKAGSKCFDCQMAGCSHCSADGVCEACDNTNKVSPGGSSCVPNCPENSSEQSSTCICSSGFAPSGDGCVASSSANLSIGTIVEYL</sequence>